<feature type="transmembrane region" description="Helical" evidence="8">
    <location>
        <begin position="324"/>
        <end position="351"/>
    </location>
</feature>
<feature type="transmembrane region" description="Helical" evidence="8">
    <location>
        <begin position="697"/>
        <end position="719"/>
    </location>
</feature>
<dbReference type="GO" id="GO:0016323">
    <property type="term" value="C:basolateral plasma membrane"/>
    <property type="evidence" value="ECO:0007669"/>
    <property type="project" value="TreeGrafter"/>
</dbReference>
<keyword evidence="6 8" id="KW-0472">Membrane</keyword>
<feature type="transmembrane region" description="Helical" evidence="8">
    <location>
        <begin position="512"/>
        <end position="532"/>
    </location>
</feature>
<evidence type="ECO:0000256" key="7">
    <source>
        <dbReference type="ARBA" id="ARBA00023157"/>
    </source>
</evidence>
<comment type="subcellular location">
    <subcellularLocation>
        <location evidence="1 8">Cell membrane</location>
        <topology evidence="1 8">Multi-pass membrane protein</topology>
    </subcellularLocation>
</comment>
<dbReference type="Gene3D" id="1.20.1250.20">
    <property type="entry name" value="MFS general substrate transporter like domains"/>
    <property type="match status" value="1"/>
</dbReference>
<feature type="domain" description="Kazal-like" evidence="9">
    <location>
        <begin position="582"/>
        <end position="637"/>
    </location>
</feature>
<keyword evidence="4 8" id="KW-0812">Transmembrane</keyword>
<reference evidence="11" key="1">
    <citation type="submission" date="2022-11" db="UniProtKB">
        <authorList>
            <consortium name="WormBaseParasite"/>
        </authorList>
    </citation>
    <scope>IDENTIFICATION</scope>
</reference>
<evidence type="ECO:0000256" key="5">
    <source>
        <dbReference type="ARBA" id="ARBA00022989"/>
    </source>
</evidence>
<dbReference type="GO" id="GO:0006811">
    <property type="term" value="P:monoatomic ion transport"/>
    <property type="evidence" value="ECO:0007669"/>
    <property type="project" value="UniProtKB-KW"/>
</dbReference>
<keyword evidence="7" id="KW-1015">Disulfide bond</keyword>
<dbReference type="GO" id="GO:0043252">
    <property type="term" value="P:sodium-independent organic anion transport"/>
    <property type="evidence" value="ECO:0007669"/>
    <property type="project" value="TreeGrafter"/>
</dbReference>
<dbReference type="InterPro" id="IPR002350">
    <property type="entry name" value="Kazal_dom"/>
</dbReference>
<evidence type="ECO:0000256" key="6">
    <source>
        <dbReference type="ARBA" id="ARBA00023136"/>
    </source>
</evidence>
<dbReference type="AlphaFoldDB" id="A0A914IBD1"/>
<proteinExistence type="inferred from homology"/>
<evidence type="ECO:0000256" key="2">
    <source>
        <dbReference type="ARBA" id="ARBA00009657"/>
    </source>
</evidence>
<feature type="transmembrane region" description="Helical" evidence="8">
    <location>
        <begin position="287"/>
        <end position="312"/>
    </location>
</feature>
<feature type="transmembrane region" description="Helical" evidence="8">
    <location>
        <begin position="661"/>
        <end position="685"/>
    </location>
</feature>
<evidence type="ECO:0000313" key="10">
    <source>
        <dbReference type="Proteomes" id="UP000887572"/>
    </source>
</evidence>
<evidence type="ECO:0000256" key="4">
    <source>
        <dbReference type="ARBA" id="ARBA00022692"/>
    </source>
</evidence>
<feature type="transmembrane region" description="Helical" evidence="8">
    <location>
        <begin position="7"/>
        <end position="29"/>
    </location>
</feature>
<name>A0A914IBD1_GLORO</name>
<keyword evidence="3" id="KW-1003">Cell membrane</keyword>
<dbReference type="Proteomes" id="UP000887572">
    <property type="component" value="Unplaced"/>
</dbReference>
<dbReference type="PANTHER" id="PTHR11388">
    <property type="entry name" value="ORGANIC ANION TRANSPORTER"/>
    <property type="match status" value="1"/>
</dbReference>
<evidence type="ECO:0000256" key="8">
    <source>
        <dbReference type="RuleBase" id="RU362056"/>
    </source>
</evidence>
<dbReference type="SUPFAM" id="SSF103473">
    <property type="entry name" value="MFS general substrate transporter"/>
    <property type="match status" value="1"/>
</dbReference>
<feature type="transmembrane region" description="Helical" evidence="8">
    <location>
        <begin position="49"/>
        <end position="68"/>
    </location>
</feature>
<accession>A0A914IBD1</accession>
<protein>
    <recommendedName>
        <fullName evidence="8">Solute carrier organic anion transporter family member</fullName>
    </recommendedName>
</protein>
<dbReference type="PANTHER" id="PTHR11388:SF76">
    <property type="entry name" value="SOLUTE CARRIER ORGANIC ANION TRANSPORTER FAMILY MEMBER"/>
    <property type="match status" value="1"/>
</dbReference>
<evidence type="ECO:0000259" key="9">
    <source>
        <dbReference type="PROSITE" id="PS51465"/>
    </source>
</evidence>
<dbReference type="Pfam" id="PF03137">
    <property type="entry name" value="OATP"/>
    <property type="match status" value="2"/>
</dbReference>
<sequence>MELQRIYVFLALFTFVYFLESIGGMYMVASVQNIERQFRIPSKLSGFLVSAHDISYVLTVVFVSFYGSKGNRAKWIGFGTFLIAFAHIFTAMSNFLFRADTYQLNLAEVEARLRPGPNLFAENATIPALFDYAPIRDRIPARVREMIHSALEQPPGWLVAAYSPKRIQYNNSSYTQSQFLLDEPLILEILRRSEQLLSAIESTATNLSTANGGTFKMDEHQQNAKQALAEALRHFVRNRKELPEADLKTMRRSAVAAFSFCNKLVNNFRALLQDAKCQREISNVGPLLIIFSAMLVLGLGRTMPWALGIPLIDDNIKRHKVPMYFAIINFFKIMGPTCGFLIAAAVNKLYYTFPAHAPRGLTPQDPTWIGAWWIGFLFIGFMQIGPSITLFFFPESSKKKKCQQKSLEAKGGGTPNGHISKIGGMPTTTVVPSRKERTKLTLYDRHVRAESCTTEPGLFAFLRSYSAVLSSKVYVGASIARVLDIFAFKGYFVFLPKFLENHYGIPQYRVHLFIAAFGVLGFALGTASGGLIMRKLRLNGRRAAYYVLIASSLNTGLFIAKSMLGCHSVVNSVGRVGIANGFNFTRECNIACGCDDDTAKLYPVCDTAGNAYYSPCHAGCRHAEAYGDDKLQFSECECVSGGAGSVSKELCRDECVSMRNAFFVLVFVGAFVGGTAVVPGMLLLLRSVPPQSRSPALGLQGLLVSGIGTLPSPVIWGWLVDSACLVWDNDCEKGSCQFYDPRLLRLYMHWLYIVIRGLSLIADIYVCIYAKGLNLQEDVQEEDTGTVGVEIFPAFRLEGLVGG</sequence>
<organism evidence="10 11">
    <name type="scientific">Globodera rostochiensis</name>
    <name type="common">Golden nematode worm</name>
    <name type="synonym">Heterodera rostochiensis</name>
    <dbReference type="NCBI Taxonomy" id="31243"/>
    <lineage>
        <taxon>Eukaryota</taxon>
        <taxon>Metazoa</taxon>
        <taxon>Ecdysozoa</taxon>
        <taxon>Nematoda</taxon>
        <taxon>Chromadorea</taxon>
        <taxon>Rhabditida</taxon>
        <taxon>Tylenchina</taxon>
        <taxon>Tylenchomorpha</taxon>
        <taxon>Tylenchoidea</taxon>
        <taxon>Heteroderidae</taxon>
        <taxon>Heteroderinae</taxon>
        <taxon>Globodera</taxon>
    </lineage>
</organism>
<evidence type="ECO:0000313" key="11">
    <source>
        <dbReference type="WBParaSite" id="Gr19_v10_g902.t1"/>
    </source>
</evidence>
<feature type="transmembrane region" description="Helical" evidence="8">
    <location>
        <begin position="75"/>
        <end position="97"/>
    </location>
</feature>
<dbReference type="InterPro" id="IPR036259">
    <property type="entry name" value="MFS_trans_sf"/>
</dbReference>
<comment type="caution">
    <text evidence="8">Lacks conserved residue(s) required for the propagation of feature annotation.</text>
</comment>
<dbReference type="GO" id="GO:0015347">
    <property type="term" value="F:sodium-independent organic anion transmembrane transporter activity"/>
    <property type="evidence" value="ECO:0007669"/>
    <property type="project" value="TreeGrafter"/>
</dbReference>
<keyword evidence="5 8" id="KW-1133">Transmembrane helix</keyword>
<dbReference type="CDD" id="cd17336">
    <property type="entry name" value="MFS_SLCO_OATP"/>
    <property type="match status" value="1"/>
</dbReference>
<evidence type="ECO:0000256" key="1">
    <source>
        <dbReference type="ARBA" id="ARBA00004651"/>
    </source>
</evidence>
<dbReference type="PROSITE" id="PS51465">
    <property type="entry name" value="KAZAL_2"/>
    <property type="match status" value="1"/>
</dbReference>
<feature type="transmembrane region" description="Helical" evidence="8">
    <location>
        <begin position="371"/>
        <end position="393"/>
    </location>
</feature>
<feature type="transmembrane region" description="Helical" evidence="8">
    <location>
        <begin position="473"/>
        <end position="492"/>
    </location>
</feature>
<dbReference type="InterPro" id="IPR004156">
    <property type="entry name" value="OATP"/>
</dbReference>
<evidence type="ECO:0000256" key="3">
    <source>
        <dbReference type="ARBA" id="ARBA00022475"/>
    </source>
</evidence>
<keyword evidence="8" id="KW-0406">Ion transport</keyword>
<comment type="similarity">
    <text evidence="2 8">Belongs to the organo anion transporter (TC 2.A.60) family.</text>
</comment>
<keyword evidence="8" id="KW-0813">Transport</keyword>
<feature type="transmembrane region" description="Helical" evidence="8">
    <location>
        <begin position="750"/>
        <end position="770"/>
    </location>
</feature>
<keyword evidence="10" id="KW-1185">Reference proteome</keyword>
<dbReference type="NCBIfam" id="TIGR00805">
    <property type="entry name" value="oat"/>
    <property type="match status" value="1"/>
</dbReference>
<dbReference type="WBParaSite" id="Gr19_v10_g902.t1">
    <property type="protein sequence ID" value="Gr19_v10_g902.t1"/>
    <property type="gene ID" value="Gr19_v10_g902"/>
</dbReference>